<dbReference type="SUPFAM" id="SSF52540">
    <property type="entry name" value="P-loop containing nucleoside triphosphate hydrolases"/>
    <property type="match status" value="1"/>
</dbReference>
<evidence type="ECO:0000313" key="7">
    <source>
        <dbReference type="EMBL" id="GEN10192.1"/>
    </source>
</evidence>
<dbReference type="CDD" id="cd00009">
    <property type="entry name" value="AAA"/>
    <property type="match status" value="1"/>
</dbReference>
<reference evidence="7 8" key="1">
    <citation type="submission" date="2019-07" db="EMBL/GenBank/DDBJ databases">
        <title>Whole genome shotgun sequence of Myxococcus fulvus NBRC 100333.</title>
        <authorList>
            <person name="Hosoyama A."/>
            <person name="Uohara A."/>
            <person name="Ohji S."/>
            <person name="Ichikawa N."/>
        </authorList>
    </citation>
    <scope>NUCLEOTIDE SEQUENCE [LARGE SCALE GENOMIC DNA]</scope>
    <source>
        <strain evidence="7 8">NBRC 100333</strain>
    </source>
</reference>
<dbReference type="AlphaFoldDB" id="A0A511T9P2"/>
<sequence length="527" mass="57708">MPSVPLMSQRILDDVSTASPPRRGGDSQSAPLAPALTLVSHPLASRVGERYVLEALLAGREVALSRNEPLFTRVGEGVGRPLADPFLSRRPLRFLPRPEGGLRLEVDAGGTSVVVGGAGGGAWDFRPEVLEAGVTLELGGRVVLLLHRVALDAERSADTLGMVGQSLALGRVRTRVRQVADLEVPVLVRGETGSGKELVARALHQRSPRRRGPFISVNVGTLARELAASELFGAQRGAYTGASQSREGFFRAAHGGTLFLDEVGEAPPEVQVALLRVLETGEVFPVGSHTPVVTDVRLVAATDAPLEELIEQGRFRAPLLHRLSGYTLQMPALRERREDIALLFHHFARQELDALGEAWRLEPEDPYAEPWLPASLATRLLDFDWPGNVRQLRNVVRQLVISSRGQPRLQVDASLEAELGSGKREEPVAQTRRKPAEVSERELLEVLRECSWDLKGTAERLGITRASLYNLVDRSPHIRTVKDLSAEEISRCFHECAGDLDAMVQRLEVSRRALQRRVRELGLGPAE</sequence>
<dbReference type="FunFam" id="3.40.50.300:FF:000006">
    <property type="entry name" value="DNA-binding transcriptional regulator NtrC"/>
    <property type="match status" value="1"/>
</dbReference>
<dbReference type="EMBL" id="BJXR01000037">
    <property type="protein sequence ID" value="GEN10192.1"/>
    <property type="molecule type" value="Genomic_DNA"/>
</dbReference>
<dbReference type="PROSITE" id="PS00688">
    <property type="entry name" value="SIGMA54_INTERACT_3"/>
    <property type="match status" value="1"/>
</dbReference>
<dbReference type="Pfam" id="PF25601">
    <property type="entry name" value="AAA_lid_14"/>
    <property type="match status" value="1"/>
</dbReference>
<keyword evidence="3" id="KW-0805">Transcription regulation</keyword>
<dbReference type="Gene3D" id="3.40.50.300">
    <property type="entry name" value="P-loop containing nucleotide triphosphate hydrolases"/>
    <property type="match status" value="1"/>
</dbReference>
<name>A0A511T9P2_MYXFU</name>
<gene>
    <name evidence="7" type="ORF">MFU01_52290</name>
</gene>
<dbReference type="PANTHER" id="PTHR32071:SF57">
    <property type="entry name" value="C4-DICARBOXYLATE TRANSPORT TRANSCRIPTIONAL REGULATORY PROTEIN DCTD"/>
    <property type="match status" value="1"/>
</dbReference>
<dbReference type="InterPro" id="IPR025662">
    <property type="entry name" value="Sigma_54_int_dom_ATP-bd_1"/>
</dbReference>
<evidence type="ECO:0000256" key="1">
    <source>
        <dbReference type="ARBA" id="ARBA00022741"/>
    </source>
</evidence>
<dbReference type="Proteomes" id="UP000321514">
    <property type="component" value="Unassembled WGS sequence"/>
</dbReference>
<dbReference type="STRING" id="1334629.MFUL124B02_14400"/>
<evidence type="ECO:0000256" key="4">
    <source>
        <dbReference type="ARBA" id="ARBA00023125"/>
    </source>
</evidence>
<dbReference type="Gene3D" id="1.10.10.60">
    <property type="entry name" value="Homeodomain-like"/>
    <property type="match status" value="1"/>
</dbReference>
<dbReference type="InterPro" id="IPR058031">
    <property type="entry name" value="AAA_lid_NorR"/>
</dbReference>
<dbReference type="GO" id="GO:0006355">
    <property type="term" value="P:regulation of DNA-templated transcription"/>
    <property type="evidence" value="ECO:0007669"/>
    <property type="project" value="InterPro"/>
</dbReference>
<evidence type="ECO:0000256" key="5">
    <source>
        <dbReference type="ARBA" id="ARBA00023163"/>
    </source>
</evidence>
<accession>A0A511T9P2</accession>
<dbReference type="PROSITE" id="PS50045">
    <property type="entry name" value="SIGMA54_INTERACT_4"/>
    <property type="match status" value="1"/>
</dbReference>
<dbReference type="SMART" id="SM00382">
    <property type="entry name" value="AAA"/>
    <property type="match status" value="1"/>
</dbReference>
<dbReference type="PANTHER" id="PTHR32071">
    <property type="entry name" value="TRANSCRIPTIONAL REGULATORY PROTEIN"/>
    <property type="match status" value="1"/>
</dbReference>
<dbReference type="Pfam" id="PF00158">
    <property type="entry name" value="Sigma54_activat"/>
    <property type="match status" value="1"/>
</dbReference>
<dbReference type="PROSITE" id="PS00676">
    <property type="entry name" value="SIGMA54_INTERACT_2"/>
    <property type="match status" value="1"/>
</dbReference>
<keyword evidence="2" id="KW-0067">ATP-binding</keyword>
<organism evidence="7 8">
    <name type="scientific">Myxococcus fulvus</name>
    <dbReference type="NCBI Taxonomy" id="33"/>
    <lineage>
        <taxon>Bacteria</taxon>
        <taxon>Pseudomonadati</taxon>
        <taxon>Myxococcota</taxon>
        <taxon>Myxococcia</taxon>
        <taxon>Myxococcales</taxon>
        <taxon>Cystobacterineae</taxon>
        <taxon>Myxococcaceae</taxon>
        <taxon>Myxococcus</taxon>
    </lineage>
</organism>
<dbReference type="Gene3D" id="1.10.8.60">
    <property type="match status" value="1"/>
</dbReference>
<dbReference type="GO" id="GO:0003677">
    <property type="term" value="F:DNA binding"/>
    <property type="evidence" value="ECO:0007669"/>
    <property type="project" value="UniProtKB-KW"/>
</dbReference>
<dbReference type="InterPro" id="IPR003593">
    <property type="entry name" value="AAA+_ATPase"/>
</dbReference>
<protein>
    <recommendedName>
        <fullName evidence="6">Sigma-54 factor interaction domain-containing protein</fullName>
    </recommendedName>
</protein>
<dbReference type="InterPro" id="IPR025943">
    <property type="entry name" value="Sigma_54_int_dom_ATP-bd_2"/>
</dbReference>
<proteinExistence type="predicted"/>
<dbReference type="InterPro" id="IPR025944">
    <property type="entry name" value="Sigma_54_int_dom_CS"/>
</dbReference>
<evidence type="ECO:0000313" key="8">
    <source>
        <dbReference type="Proteomes" id="UP000321514"/>
    </source>
</evidence>
<dbReference type="GO" id="GO:0005524">
    <property type="term" value="F:ATP binding"/>
    <property type="evidence" value="ECO:0007669"/>
    <property type="project" value="UniProtKB-KW"/>
</dbReference>
<keyword evidence="1" id="KW-0547">Nucleotide-binding</keyword>
<dbReference type="InterPro" id="IPR027417">
    <property type="entry name" value="P-loop_NTPase"/>
</dbReference>
<evidence type="ECO:0000256" key="2">
    <source>
        <dbReference type="ARBA" id="ARBA00022840"/>
    </source>
</evidence>
<keyword evidence="4" id="KW-0238">DNA-binding</keyword>
<keyword evidence="5" id="KW-0804">Transcription</keyword>
<dbReference type="PROSITE" id="PS00675">
    <property type="entry name" value="SIGMA54_INTERACT_1"/>
    <property type="match status" value="1"/>
</dbReference>
<comment type="caution">
    <text evidence="7">The sequence shown here is derived from an EMBL/GenBank/DDBJ whole genome shotgun (WGS) entry which is preliminary data.</text>
</comment>
<dbReference type="InterPro" id="IPR002078">
    <property type="entry name" value="Sigma_54_int"/>
</dbReference>
<evidence type="ECO:0000259" key="6">
    <source>
        <dbReference type="PROSITE" id="PS50045"/>
    </source>
</evidence>
<evidence type="ECO:0000256" key="3">
    <source>
        <dbReference type="ARBA" id="ARBA00023015"/>
    </source>
</evidence>
<feature type="domain" description="Sigma-54 factor interaction" evidence="6">
    <location>
        <begin position="162"/>
        <end position="401"/>
    </location>
</feature>